<reference evidence="3" key="1">
    <citation type="journal article" date="2019" name="Gigascience">
        <title>De novo genome assembly of the endangered Acer yangbiense, a plant species with extremely small populations endemic to Yunnan Province, China.</title>
        <authorList>
            <person name="Yang J."/>
            <person name="Wariss H.M."/>
            <person name="Tao L."/>
            <person name="Zhang R."/>
            <person name="Yun Q."/>
            <person name="Hollingsworth P."/>
            <person name="Dao Z."/>
            <person name="Luo G."/>
            <person name="Guo H."/>
            <person name="Ma Y."/>
            <person name="Sun W."/>
        </authorList>
    </citation>
    <scope>NUCLEOTIDE SEQUENCE [LARGE SCALE GENOMIC DNA]</scope>
    <source>
        <strain evidence="3">cv. Malutang</strain>
    </source>
</reference>
<keyword evidence="3" id="KW-1185">Reference proteome</keyword>
<protein>
    <submittedName>
        <fullName evidence="2">Uncharacterized protein</fullName>
    </submittedName>
</protein>
<organism evidence="2 3">
    <name type="scientific">Acer yangbiense</name>
    <dbReference type="NCBI Taxonomy" id="1000413"/>
    <lineage>
        <taxon>Eukaryota</taxon>
        <taxon>Viridiplantae</taxon>
        <taxon>Streptophyta</taxon>
        <taxon>Embryophyta</taxon>
        <taxon>Tracheophyta</taxon>
        <taxon>Spermatophyta</taxon>
        <taxon>Magnoliopsida</taxon>
        <taxon>eudicotyledons</taxon>
        <taxon>Gunneridae</taxon>
        <taxon>Pentapetalae</taxon>
        <taxon>rosids</taxon>
        <taxon>malvids</taxon>
        <taxon>Sapindales</taxon>
        <taxon>Sapindaceae</taxon>
        <taxon>Hippocastanoideae</taxon>
        <taxon>Acereae</taxon>
        <taxon>Acer</taxon>
    </lineage>
</organism>
<dbReference type="PANTHER" id="PTHR34741:SF2">
    <property type="entry name" value="VESICLE TRANSPORT PROTEIN"/>
    <property type="match status" value="1"/>
</dbReference>
<feature type="transmembrane region" description="Helical" evidence="1">
    <location>
        <begin position="45"/>
        <end position="64"/>
    </location>
</feature>
<keyword evidence="1" id="KW-0812">Transmembrane</keyword>
<evidence type="ECO:0000313" key="3">
    <source>
        <dbReference type="Proteomes" id="UP000323000"/>
    </source>
</evidence>
<dbReference type="AlphaFoldDB" id="A0A5C7H4C2"/>
<keyword evidence="1" id="KW-0472">Membrane</keyword>
<dbReference type="PANTHER" id="PTHR34741">
    <property type="entry name" value="IMAP FAMILY MEMBER 1, PUTATIVE-RELATED"/>
    <property type="match status" value="1"/>
</dbReference>
<dbReference type="OrthoDB" id="1745749at2759"/>
<accession>A0A5C7H4C2</accession>
<feature type="transmembrane region" description="Helical" evidence="1">
    <location>
        <begin position="76"/>
        <end position="94"/>
    </location>
</feature>
<evidence type="ECO:0000313" key="2">
    <source>
        <dbReference type="EMBL" id="TXG51569.1"/>
    </source>
</evidence>
<gene>
    <name evidence="2" type="ORF">EZV62_024093</name>
</gene>
<comment type="caution">
    <text evidence="2">The sequence shown here is derived from an EMBL/GenBank/DDBJ whole genome shotgun (WGS) entry which is preliminary data.</text>
</comment>
<evidence type="ECO:0000256" key="1">
    <source>
        <dbReference type="SAM" id="Phobius"/>
    </source>
</evidence>
<dbReference type="Proteomes" id="UP000323000">
    <property type="component" value="Chromosome 11"/>
</dbReference>
<keyword evidence="1" id="KW-1133">Transmembrane helix</keyword>
<dbReference type="EMBL" id="VAHF01000011">
    <property type="protein sequence ID" value="TXG51569.1"/>
    <property type="molecule type" value="Genomic_DNA"/>
</dbReference>
<name>A0A5C7H4C2_9ROSI</name>
<sequence>MDIVNGFKVFFLTMFTKLSTLLPVADPLPPQPPRPVVANNYQHNLDWAMIMIGFCLPSAVDIALQSLQAHESHLPLSLHFLSLAIIFSFTFLFLGKFMTPKFIEIAKVID</sequence>
<proteinExistence type="predicted"/>